<dbReference type="Pfam" id="PF08075">
    <property type="entry name" value="NOPS"/>
    <property type="match status" value="1"/>
</dbReference>
<dbReference type="PANTHER" id="PTHR23189">
    <property type="entry name" value="RNA RECOGNITION MOTIF-CONTAINING"/>
    <property type="match status" value="1"/>
</dbReference>
<keyword evidence="4" id="KW-0175">Coiled coil</keyword>
<dbReference type="Proteomes" id="UP000440578">
    <property type="component" value="Unassembled WGS sequence"/>
</dbReference>
<dbReference type="PROSITE" id="PS50102">
    <property type="entry name" value="RRM"/>
    <property type="match status" value="1"/>
</dbReference>
<feature type="region of interest" description="Disordered" evidence="5">
    <location>
        <begin position="376"/>
        <end position="427"/>
    </location>
</feature>
<evidence type="ECO:0000313" key="7">
    <source>
        <dbReference type="EMBL" id="KAF0308772.1"/>
    </source>
</evidence>
<dbReference type="InterPro" id="IPR035979">
    <property type="entry name" value="RBD_domain_sf"/>
</dbReference>
<dbReference type="InterPro" id="IPR012677">
    <property type="entry name" value="Nucleotide-bd_a/b_plait_sf"/>
</dbReference>
<dbReference type="InterPro" id="IPR000504">
    <property type="entry name" value="RRM_dom"/>
</dbReference>
<dbReference type="SUPFAM" id="SSF54928">
    <property type="entry name" value="RNA-binding domain, RBD"/>
    <property type="match status" value="1"/>
</dbReference>
<feature type="domain" description="RRM" evidence="6">
    <location>
        <begin position="130"/>
        <end position="211"/>
    </location>
</feature>
<dbReference type="InterPro" id="IPR012975">
    <property type="entry name" value="NOPS"/>
</dbReference>
<dbReference type="Pfam" id="PF00076">
    <property type="entry name" value="RRM_1"/>
    <property type="match status" value="1"/>
</dbReference>
<dbReference type="AlphaFoldDB" id="A0A6A4X3B1"/>
<sequence>MEVPQRVDAAGDEVAAAVNLGEDVEEAVNLGEAAEEAVISGEDAEEERMMEKLQAIAGPTYDLPVAEKEKKKFTNKCRLFVGNLTDDTTMDEFQEMFKDYRENAEKARQALNGTMRNGRLLKVRFSSIGSSLKVKRLSPWVSNELLELAFSVFGELERATVIVDERGKSTGEGIIEFAKKPCAQACLSKCTENSFFITESLCPIEVETLKEEEEEEGLSEKVLPKKYHDYRRERSVGPRFGHEGSFEAEYGARWKQLYEMEKQRREQLDQEIKLEMEKLRDQMEFARRQHETEILREQLRRREMEQERTKSDWDARQAQREQERRRMEEEMQRRQESMQARMRQSEDDLKRRQQENKLFMQANELNSLLDQSEQAMWGDQRAPPAAGGDQVPPAAGGYGQAPPGWGTPPAGAPGGFDAHGTVVSGAA</sequence>
<dbReference type="Gene3D" id="6.10.250.1170">
    <property type="match status" value="1"/>
</dbReference>
<accession>A0A6A4X3B1</accession>
<feature type="coiled-coil region" evidence="4">
    <location>
        <begin position="90"/>
        <end position="117"/>
    </location>
</feature>
<name>A0A6A4X3B1_AMPAM</name>
<dbReference type="SMART" id="SM00360">
    <property type="entry name" value="RRM"/>
    <property type="match status" value="2"/>
</dbReference>
<evidence type="ECO:0000256" key="4">
    <source>
        <dbReference type="SAM" id="Coils"/>
    </source>
</evidence>
<reference evidence="7 8" key="1">
    <citation type="submission" date="2019-07" db="EMBL/GenBank/DDBJ databases">
        <title>Draft genome assembly of a fouling barnacle, Amphibalanus amphitrite (Darwin, 1854): The first reference genome for Thecostraca.</title>
        <authorList>
            <person name="Kim W."/>
        </authorList>
    </citation>
    <scope>NUCLEOTIDE SEQUENCE [LARGE SCALE GENOMIC DNA]</scope>
    <source>
        <strain evidence="7">SNU_AA5</strain>
        <tissue evidence="7">Soma without cirri and trophi</tissue>
    </source>
</reference>
<keyword evidence="1" id="KW-0677">Repeat</keyword>
<organism evidence="7 8">
    <name type="scientific">Amphibalanus amphitrite</name>
    <name type="common">Striped barnacle</name>
    <name type="synonym">Balanus amphitrite</name>
    <dbReference type="NCBI Taxonomy" id="1232801"/>
    <lineage>
        <taxon>Eukaryota</taxon>
        <taxon>Metazoa</taxon>
        <taxon>Ecdysozoa</taxon>
        <taxon>Arthropoda</taxon>
        <taxon>Crustacea</taxon>
        <taxon>Multicrustacea</taxon>
        <taxon>Cirripedia</taxon>
        <taxon>Thoracica</taxon>
        <taxon>Thoracicalcarea</taxon>
        <taxon>Balanomorpha</taxon>
        <taxon>Balanoidea</taxon>
        <taxon>Balanidae</taxon>
        <taxon>Amphibalaninae</taxon>
        <taxon>Amphibalanus</taxon>
    </lineage>
</organism>
<evidence type="ECO:0000259" key="6">
    <source>
        <dbReference type="PROSITE" id="PS50102"/>
    </source>
</evidence>
<feature type="compositionally biased region" description="Low complexity" evidence="5">
    <location>
        <begin position="392"/>
        <end position="420"/>
    </location>
</feature>
<keyword evidence="8" id="KW-1185">Reference proteome</keyword>
<dbReference type="OrthoDB" id="10067824at2759"/>
<dbReference type="Gene3D" id="3.30.70.330">
    <property type="match status" value="1"/>
</dbReference>
<comment type="caution">
    <text evidence="7">The sequence shown here is derived from an EMBL/GenBank/DDBJ whole genome shotgun (WGS) entry which is preliminary data.</text>
</comment>
<evidence type="ECO:0000256" key="1">
    <source>
        <dbReference type="ARBA" id="ARBA00022737"/>
    </source>
</evidence>
<proteinExistence type="predicted"/>
<evidence type="ECO:0000256" key="5">
    <source>
        <dbReference type="SAM" id="MobiDB-lite"/>
    </source>
</evidence>
<keyword evidence="2 3" id="KW-0694">RNA-binding</keyword>
<evidence type="ECO:0000256" key="2">
    <source>
        <dbReference type="ARBA" id="ARBA00022884"/>
    </source>
</evidence>
<protein>
    <submittedName>
        <fullName evidence="7">Protein no-on-transient A</fullName>
    </submittedName>
</protein>
<gene>
    <name evidence="7" type="primary">nonA_0</name>
    <name evidence="7" type="ORF">FJT64_020037</name>
</gene>
<evidence type="ECO:0000313" key="8">
    <source>
        <dbReference type="Proteomes" id="UP000440578"/>
    </source>
</evidence>
<evidence type="ECO:0000256" key="3">
    <source>
        <dbReference type="PROSITE-ProRule" id="PRU00176"/>
    </source>
</evidence>
<feature type="compositionally biased region" description="Basic and acidic residues" evidence="5">
    <location>
        <begin position="302"/>
        <end position="336"/>
    </location>
</feature>
<dbReference type="FunFam" id="3.30.70.330:FF:000043">
    <property type="entry name" value="paraspeckle component 1 isoform X1"/>
    <property type="match status" value="1"/>
</dbReference>
<dbReference type="GO" id="GO:0003723">
    <property type="term" value="F:RNA binding"/>
    <property type="evidence" value="ECO:0007669"/>
    <property type="project" value="UniProtKB-UniRule"/>
</dbReference>
<feature type="region of interest" description="Disordered" evidence="5">
    <location>
        <begin position="302"/>
        <end position="349"/>
    </location>
</feature>
<dbReference type="EMBL" id="VIIS01000465">
    <property type="protein sequence ID" value="KAF0308772.1"/>
    <property type="molecule type" value="Genomic_DNA"/>
</dbReference>